<dbReference type="AlphaFoldDB" id="A0A381FHM7"/>
<dbReference type="EMBL" id="UFVR01000004">
    <property type="protein sequence ID" value="SUX46046.1"/>
    <property type="molecule type" value="Genomic_DNA"/>
</dbReference>
<evidence type="ECO:0000313" key="1">
    <source>
        <dbReference type="EMBL" id="SUX46046.1"/>
    </source>
</evidence>
<accession>A0A381FHM7</accession>
<name>A0A381FHM7_9FLAO</name>
<dbReference type="InterPro" id="IPR018534">
    <property type="entry name" value="Tet_reg_excision_RteC"/>
</dbReference>
<sequence length="274" mass="32778">MEHYFNKSIRKLETTILELESDADCFIQKIETIIKLIVQNLSDLKEYVLKNGFKNIDEKIHFFKHQKPAIVSKLIYYNAIYKIETKKPYGAKQIKKFLNEELNKLKIFFDNNLEFYKYYRTNNTFIDDKLFIRGKYDIKLSLDTFYFEVDHRFSTSHDYKVAKIIAYDLIQVYLEDQLNNINHKKVSDNSFLNWTGSKTALIELIYALHSQGVFDDGNVDIRLIAKTFENIFNIDLGDFYHTYMELKSRKINRTKFLDNLRDAIIKKMDEKEEE</sequence>
<proteinExistence type="predicted"/>
<dbReference type="Pfam" id="PF09357">
    <property type="entry name" value="RteC"/>
    <property type="match status" value="1"/>
</dbReference>
<evidence type="ECO:0000313" key="2">
    <source>
        <dbReference type="Proteomes" id="UP000254282"/>
    </source>
</evidence>
<dbReference type="RefSeq" id="WP_115619897.1">
    <property type="nucleotide sequence ID" value="NZ_UFVR01000004.1"/>
</dbReference>
<organism evidence="1 2">
    <name type="scientific">Chryseobacterium indoltheticum</name>
    <dbReference type="NCBI Taxonomy" id="254"/>
    <lineage>
        <taxon>Bacteria</taxon>
        <taxon>Pseudomonadati</taxon>
        <taxon>Bacteroidota</taxon>
        <taxon>Flavobacteriia</taxon>
        <taxon>Flavobacteriales</taxon>
        <taxon>Weeksellaceae</taxon>
        <taxon>Chryseobacterium group</taxon>
        <taxon>Chryseobacterium</taxon>
    </lineage>
</organism>
<dbReference type="Proteomes" id="UP000254282">
    <property type="component" value="Unassembled WGS sequence"/>
</dbReference>
<reference evidence="1 2" key="1">
    <citation type="submission" date="2018-06" db="EMBL/GenBank/DDBJ databases">
        <authorList>
            <consortium name="Pathogen Informatics"/>
            <person name="Doyle S."/>
        </authorList>
    </citation>
    <scope>NUCLEOTIDE SEQUENCE [LARGE SCALE GENOMIC DNA]</scope>
    <source>
        <strain evidence="1 2">NCTC13532</strain>
    </source>
</reference>
<gene>
    <name evidence="1" type="ORF">NCTC13532_01574</name>
</gene>
<protein>
    <submittedName>
        <fullName evidence="1">RteC protein</fullName>
    </submittedName>
</protein>